<protein>
    <submittedName>
        <fullName evidence="1">Uncharacterized protein</fullName>
    </submittedName>
</protein>
<proteinExistence type="predicted"/>
<accession>A0A132A4K9</accession>
<dbReference type="VEuPathDB" id="VectorBase:SSCA001686"/>
<organism evidence="1 2">
    <name type="scientific">Sarcoptes scabiei</name>
    <name type="common">Itch mite</name>
    <name type="synonym">Acarus scabiei</name>
    <dbReference type="NCBI Taxonomy" id="52283"/>
    <lineage>
        <taxon>Eukaryota</taxon>
        <taxon>Metazoa</taxon>
        <taxon>Ecdysozoa</taxon>
        <taxon>Arthropoda</taxon>
        <taxon>Chelicerata</taxon>
        <taxon>Arachnida</taxon>
        <taxon>Acari</taxon>
        <taxon>Acariformes</taxon>
        <taxon>Sarcoptiformes</taxon>
        <taxon>Astigmata</taxon>
        <taxon>Psoroptidia</taxon>
        <taxon>Sarcoptoidea</taxon>
        <taxon>Sarcoptidae</taxon>
        <taxon>Sarcoptinae</taxon>
        <taxon>Sarcoptes</taxon>
    </lineage>
</organism>
<dbReference type="EMBL" id="JXLN01010556">
    <property type="protein sequence ID" value="KPM05926.1"/>
    <property type="molecule type" value="Genomic_DNA"/>
</dbReference>
<name>A0A132A4K9_SARSC</name>
<sequence>MHWRRNERIIPINEIRDAKAFIKSIIDRRIDFKISETSVEPAEHLFLKNSLPLSTVQPVHQCLRPCGGNNRITRKKNLTNNSTKHSNLVFV</sequence>
<reference evidence="1 2" key="1">
    <citation type="journal article" date="2015" name="Parasit. Vectors">
        <title>Draft genome of the scabies mite.</title>
        <authorList>
            <person name="Rider S.D.Jr."/>
            <person name="Morgan M.S."/>
            <person name="Arlian L.G."/>
        </authorList>
    </citation>
    <scope>NUCLEOTIDE SEQUENCE [LARGE SCALE GENOMIC DNA]</scope>
    <source>
        <strain evidence="1">Arlian Lab</strain>
    </source>
</reference>
<dbReference type="Proteomes" id="UP000616769">
    <property type="component" value="Unassembled WGS sequence"/>
</dbReference>
<dbReference type="AlphaFoldDB" id="A0A132A4K9"/>
<evidence type="ECO:0000313" key="2">
    <source>
        <dbReference type="Proteomes" id="UP000616769"/>
    </source>
</evidence>
<comment type="caution">
    <text evidence="1">The sequence shown here is derived from an EMBL/GenBank/DDBJ whole genome shotgun (WGS) entry which is preliminary data.</text>
</comment>
<evidence type="ECO:0000313" key="1">
    <source>
        <dbReference type="EMBL" id="KPM05926.1"/>
    </source>
</evidence>
<gene>
    <name evidence="1" type="ORF">QR98_0043980</name>
</gene>